<accession>A0A177BUZ2</accession>
<dbReference type="GeneID" id="28758623"/>
<evidence type="ECO:0000256" key="1">
    <source>
        <dbReference type="SAM" id="MobiDB-lite"/>
    </source>
</evidence>
<organism evidence="2 3">
    <name type="scientific">Paraphaeosphaeria sporulosa</name>
    <dbReference type="NCBI Taxonomy" id="1460663"/>
    <lineage>
        <taxon>Eukaryota</taxon>
        <taxon>Fungi</taxon>
        <taxon>Dikarya</taxon>
        <taxon>Ascomycota</taxon>
        <taxon>Pezizomycotina</taxon>
        <taxon>Dothideomycetes</taxon>
        <taxon>Pleosporomycetidae</taxon>
        <taxon>Pleosporales</taxon>
        <taxon>Massarineae</taxon>
        <taxon>Didymosphaeriaceae</taxon>
        <taxon>Paraphaeosphaeria</taxon>
    </lineage>
</organism>
<dbReference type="Proteomes" id="UP000077069">
    <property type="component" value="Unassembled WGS sequence"/>
</dbReference>
<gene>
    <name evidence="2" type="ORF">CC84DRAFT_1106246</name>
</gene>
<proteinExistence type="predicted"/>
<dbReference type="InParanoid" id="A0A177BUZ2"/>
<protein>
    <submittedName>
        <fullName evidence="2">Uncharacterized protein</fullName>
    </submittedName>
</protein>
<feature type="region of interest" description="Disordered" evidence="1">
    <location>
        <begin position="59"/>
        <end position="120"/>
    </location>
</feature>
<dbReference type="EMBL" id="KV441574">
    <property type="protein sequence ID" value="OAF98478.1"/>
    <property type="molecule type" value="Genomic_DNA"/>
</dbReference>
<dbReference type="RefSeq" id="XP_018028844.1">
    <property type="nucleotide sequence ID" value="XM_018175137.1"/>
</dbReference>
<evidence type="ECO:0000313" key="2">
    <source>
        <dbReference type="EMBL" id="OAF98478.1"/>
    </source>
</evidence>
<dbReference type="AlphaFoldDB" id="A0A177BUZ2"/>
<reference evidence="2 3" key="1">
    <citation type="submission" date="2016-05" db="EMBL/GenBank/DDBJ databases">
        <title>Comparative analysis of secretome profiles of manganese(II)-oxidizing ascomycete fungi.</title>
        <authorList>
            <consortium name="DOE Joint Genome Institute"/>
            <person name="Zeiner C.A."/>
            <person name="Purvine S.O."/>
            <person name="Zink E.M."/>
            <person name="Wu S."/>
            <person name="Pasa-Tolic L."/>
            <person name="Chaput D.L."/>
            <person name="Haridas S."/>
            <person name="Grigoriev I.V."/>
            <person name="Santelli C.M."/>
            <person name="Hansel C.M."/>
        </authorList>
    </citation>
    <scope>NUCLEOTIDE SEQUENCE [LARGE SCALE GENOMIC DNA]</scope>
    <source>
        <strain evidence="2 3">AP3s5-JAC2a</strain>
    </source>
</reference>
<evidence type="ECO:0000313" key="3">
    <source>
        <dbReference type="Proteomes" id="UP000077069"/>
    </source>
</evidence>
<name>A0A177BUZ2_9PLEO</name>
<keyword evidence="3" id="KW-1185">Reference proteome</keyword>
<dbReference type="OrthoDB" id="3795305at2759"/>
<feature type="compositionally biased region" description="Basic and acidic residues" evidence="1">
    <location>
        <begin position="105"/>
        <end position="116"/>
    </location>
</feature>
<sequence length="169" mass="18998">PHSVGWLIPNEGSIYKPVFIAHSVVSAIWLLYKTLPEGTLPNNAWGRLVCAAKALALEEEEEEEGQGSEPPPKRPSPLAIVSTPRRARTDTNEALSIHSQPSKPSKPDKQPEDLPRHRMVVSNNNRRYEWECRKRLALLYERERLTLGLVAPNNRATTKEKAAYASITQ</sequence>
<feature type="non-terminal residue" evidence="2">
    <location>
        <position position="1"/>
    </location>
</feature>